<proteinExistence type="predicted"/>
<sequence length="24" mass="2912">MEKYYTKPDTMKLKLGMNFIVMTQ</sequence>
<gene>
    <name evidence="1" type="ORF">METZ01_LOCUS439795</name>
</gene>
<evidence type="ECO:0000313" key="1">
    <source>
        <dbReference type="EMBL" id="SVD86941.1"/>
    </source>
</evidence>
<organism evidence="1">
    <name type="scientific">marine metagenome</name>
    <dbReference type="NCBI Taxonomy" id="408172"/>
    <lineage>
        <taxon>unclassified sequences</taxon>
        <taxon>metagenomes</taxon>
        <taxon>ecological metagenomes</taxon>
    </lineage>
</organism>
<accession>A0A382YV02</accession>
<dbReference type="EMBL" id="UINC01178659">
    <property type="protein sequence ID" value="SVD86941.1"/>
    <property type="molecule type" value="Genomic_DNA"/>
</dbReference>
<dbReference type="AlphaFoldDB" id="A0A382YV02"/>
<name>A0A382YV02_9ZZZZ</name>
<reference evidence="1" key="1">
    <citation type="submission" date="2018-05" db="EMBL/GenBank/DDBJ databases">
        <authorList>
            <person name="Lanie J.A."/>
            <person name="Ng W.-L."/>
            <person name="Kazmierczak K.M."/>
            <person name="Andrzejewski T.M."/>
            <person name="Davidsen T.M."/>
            <person name="Wayne K.J."/>
            <person name="Tettelin H."/>
            <person name="Glass J.I."/>
            <person name="Rusch D."/>
            <person name="Podicherti R."/>
            <person name="Tsui H.-C.T."/>
            <person name="Winkler M.E."/>
        </authorList>
    </citation>
    <scope>NUCLEOTIDE SEQUENCE</scope>
</reference>
<protein>
    <submittedName>
        <fullName evidence="1">Uncharacterized protein</fullName>
    </submittedName>
</protein>